<dbReference type="InterPro" id="IPR008964">
    <property type="entry name" value="Invasin/intimin_cell_adhesion"/>
</dbReference>
<dbReference type="InterPro" id="IPR003343">
    <property type="entry name" value="Big_2"/>
</dbReference>
<feature type="domain" description="BIG2" evidence="1">
    <location>
        <begin position="165"/>
        <end position="248"/>
    </location>
</feature>
<dbReference type="Proteomes" id="UP000050495">
    <property type="component" value="Unassembled WGS sequence"/>
</dbReference>
<dbReference type="AlphaFoldDB" id="A0AB36FBN4"/>
<dbReference type="SMART" id="SM00635">
    <property type="entry name" value="BID_2"/>
    <property type="match status" value="1"/>
</dbReference>
<organism evidence="2 3">
    <name type="scientific">Enterobacter asburiae</name>
    <dbReference type="NCBI Taxonomy" id="61645"/>
    <lineage>
        <taxon>Bacteria</taxon>
        <taxon>Pseudomonadati</taxon>
        <taxon>Pseudomonadota</taxon>
        <taxon>Gammaproteobacteria</taxon>
        <taxon>Enterobacterales</taxon>
        <taxon>Enterobacteriaceae</taxon>
        <taxon>Enterobacter</taxon>
        <taxon>Enterobacter cloacae complex</taxon>
    </lineage>
</organism>
<protein>
    <submittedName>
        <fullName evidence="2">DNA breaking-rejoining protein</fullName>
    </submittedName>
</protein>
<evidence type="ECO:0000313" key="2">
    <source>
        <dbReference type="EMBL" id="OEH13486.1"/>
    </source>
</evidence>
<dbReference type="Gene3D" id="2.60.40.1080">
    <property type="match status" value="1"/>
</dbReference>
<dbReference type="Pfam" id="PF02368">
    <property type="entry name" value="Big_2"/>
    <property type="match status" value="1"/>
</dbReference>
<gene>
    <name evidence="2" type="ORF">AN696_0218990</name>
</gene>
<accession>A0AB36FBN4</accession>
<dbReference type="EMBL" id="LJEY02000178">
    <property type="protein sequence ID" value="OEH13486.1"/>
    <property type="molecule type" value="Genomic_DNA"/>
</dbReference>
<dbReference type="RefSeq" id="WP_057060239.1">
    <property type="nucleotide sequence ID" value="NZ_JAUEHH010000059.1"/>
</dbReference>
<comment type="caution">
    <text evidence="2">The sequence shown here is derived from an EMBL/GenBank/DDBJ whole genome shotgun (WGS) entry which is preliminary data.</text>
</comment>
<evidence type="ECO:0000313" key="3">
    <source>
        <dbReference type="Proteomes" id="UP000050495"/>
    </source>
</evidence>
<evidence type="ECO:0000259" key="1">
    <source>
        <dbReference type="SMART" id="SM00635"/>
    </source>
</evidence>
<name>A0AB36FBN4_ENTAS</name>
<reference evidence="2 3" key="1">
    <citation type="submission" date="2016-04" db="EMBL/GenBank/DDBJ databases">
        <authorList>
            <person name="Osei Sekyere J."/>
            <person name="Sivertsen A."/>
            <person name="Pedersen A.T."/>
            <person name="Sundsfjord A."/>
        </authorList>
    </citation>
    <scope>NUCLEOTIDE SEQUENCE [LARGE SCALE GENOMIC DNA]</scope>
    <source>
        <strain evidence="2 3">ST435:939705067</strain>
    </source>
</reference>
<dbReference type="SUPFAM" id="SSF49373">
    <property type="entry name" value="Invasin/intimin cell-adhesion fragments"/>
    <property type="match status" value="1"/>
</dbReference>
<proteinExistence type="predicted"/>
<sequence length="253" mass="26502">MPDNCQTDNTKLFGRAIVLEVADGCADTLPQESEWKALAAGTSKGFDFSPNSVTSDADDTKGYVENIVTTADFTISFEGEVRRNDKLDQYGVGRLIKYFNGEIQAARQPTLWVRMEFGPVTFIGYMLINALSSDGGTNDIITFSTEFKVAAADTIQVIDTDADVPATGVTVTPTSASIAAGASTTFTVNISPADATDKTFTVTSSVPARATATISGNMVTVNAPSGATAGTANITVKTDDGEFTAVFAVTVTV</sequence>